<proteinExistence type="predicted"/>
<dbReference type="Pfam" id="PF13202">
    <property type="entry name" value="EF-hand_5"/>
    <property type="match status" value="2"/>
</dbReference>
<dbReference type="Gene3D" id="1.10.238.10">
    <property type="entry name" value="EF-hand"/>
    <property type="match status" value="2"/>
</dbReference>
<keyword evidence="5" id="KW-1185">Reference proteome</keyword>
<dbReference type="AlphaFoldDB" id="A0A1H0PGD3"/>
<dbReference type="GO" id="GO:0005509">
    <property type="term" value="F:calcium ion binding"/>
    <property type="evidence" value="ECO:0007669"/>
    <property type="project" value="InterPro"/>
</dbReference>
<dbReference type="InterPro" id="IPR011992">
    <property type="entry name" value="EF-hand-dom_pair"/>
</dbReference>
<feature type="chain" id="PRO_5011461630" evidence="2">
    <location>
        <begin position="29"/>
        <end position="169"/>
    </location>
</feature>
<gene>
    <name evidence="4" type="ORF">SAMN04489708_106128</name>
</gene>
<name>A0A1H0PGD3_9BURK</name>
<feature type="region of interest" description="Disordered" evidence="1">
    <location>
        <begin position="149"/>
        <end position="169"/>
    </location>
</feature>
<sequence length="169" mass="17971">MTHPHLLPARPGRLAAAAAAAALLCACAAAPSAPERMAPPRPAGGHGNAAFIGGYDADNDGRVTRAEYDAVRKQRYTAADTNGNGWLSEAEYVAEFQGRLQQQYAGKQRPPDDAYANAIRQAHVRFGILDRNKDGRLTADEEQAIADRTFQNADTNGDGVVDAADAKKP</sequence>
<keyword evidence="2" id="KW-0732">Signal</keyword>
<protein>
    <submittedName>
        <fullName evidence="4">EF hand</fullName>
    </submittedName>
</protein>
<feature type="domain" description="EF-hand" evidence="3">
    <location>
        <begin position="141"/>
        <end position="169"/>
    </location>
</feature>
<dbReference type="EMBL" id="FNJL01000006">
    <property type="protein sequence ID" value="SDP03676.1"/>
    <property type="molecule type" value="Genomic_DNA"/>
</dbReference>
<reference evidence="5" key="1">
    <citation type="submission" date="2016-10" db="EMBL/GenBank/DDBJ databases">
        <authorList>
            <person name="Varghese N."/>
            <person name="Submissions S."/>
        </authorList>
    </citation>
    <scope>NUCLEOTIDE SEQUENCE [LARGE SCALE GENOMIC DNA]</scope>
    <source>
        <strain evidence="5">DSM 17101</strain>
    </source>
</reference>
<dbReference type="InterPro" id="IPR018247">
    <property type="entry name" value="EF_Hand_1_Ca_BS"/>
</dbReference>
<dbReference type="OrthoDB" id="6706523at2"/>
<dbReference type="Proteomes" id="UP000199317">
    <property type="component" value="Unassembled WGS sequence"/>
</dbReference>
<evidence type="ECO:0000259" key="3">
    <source>
        <dbReference type="PROSITE" id="PS50222"/>
    </source>
</evidence>
<evidence type="ECO:0000256" key="1">
    <source>
        <dbReference type="SAM" id="MobiDB-lite"/>
    </source>
</evidence>
<evidence type="ECO:0000256" key="2">
    <source>
        <dbReference type="SAM" id="SignalP"/>
    </source>
</evidence>
<dbReference type="InterPro" id="IPR002048">
    <property type="entry name" value="EF_hand_dom"/>
</dbReference>
<organism evidence="4 5">
    <name type="scientific">Paracidovorax cattleyae</name>
    <dbReference type="NCBI Taxonomy" id="80868"/>
    <lineage>
        <taxon>Bacteria</taxon>
        <taxon>Pseudomonadati</taxon>
        <taxon>Pseudomonadota</taxon>
        <taxon>Betaproteobacteria</taxon>
        <taxon>Burkholderiales</taxon>
        <taxon>Comamonadaceae</taxon>
        <taxon>Paracidovorax</taxon>
    </lineage>
</organism>
<accession>A0A1H0PGD3</accession>
<feature type="signal peptide" evidence="2">
    <location>
        <begin position="1"/>
        <end position="28"/>
    </location>
</feature>
<dbReference type="PROSITE" id="PS00018">
    <property type="entry name" value="EF_HAND_1"/>
    <property type="match status" value="2"/>
</dbReference>
<evidence type="ECO:0000313" key="5">
    <source>
        <dbReference type="Proteomes" id="UP000199317"/>
    </source>
</evidence>
<dbReference type="PROSITE" id="PS50222">
    <property type="entry name" value="EF_HAND_2"/>
    <property type="match status" value="1"/>
</dbReference>
<dbReference type="RefSeq" id="WP_092833046.1">
    <property type="nucleotide sequence ID" value="NZ_FNJL01000006.1"/>
</dbReference>
<evidence type="ECO:0000313" key="4">
    <source>
        <dbReference type="EMBL" id="SDP03676.1"/>
    </source>
</evidence>
<dbReference type="SUPFAM" id="SSF47473">
    <property type="entry name" value="EF-hand"/>
    <property type="match status" value="1"/>
</dbReference>